<organism evidence="1">
    <name type="scientific">Physcomitrium patens</name>
    <name type="common">Spreading-leaved earth moss</name>
    <name type="synonym">Physcomitrella patens</name>
    <dbReference type="NCBI Taxonomy" id="3218"/>
    <lineage>
        <taxon>Eukaryota</taxon>
        <taxon>Viridiplantae</taxon>
        <taxon>Streptophyta</taxon>
        <taxon>Embryophyta</taxon>
        <taxon>Bryophyta</taxon>
        <taxon>Bryophytina</taxon>
        <taxon>Bryopsida</taxon>
        <taxon>Funariidae</taxon>
        <taxon>Funariales</taxon>
        <taxon>Funariaceae</taxon>
        <taxon>Physcomitrium</taxon>
    </lineage>
</organism>
<dbReference type="InterPro" id="IPR034804">
    <property type="entry name" value="SQR/QFR_C/D"/>
</dbReference>
<dbReference type="AlphaFoldDB" id="A0A2K1KBF1"/>
<dbReference type="EnsemblPlants" id="Pp3c7_12120V3.1">
    <property type="protein sequence ID" value="Pp3c7_12120V3.1"/>
    <property type="gene ID" value="Pp3c7_12120"/>
</dbReference>
<protein>
    <submittedName>
        <fullName evidence="1 2">Uncharacterized protein</fullName>
    </submittedName>
</protein>
<evidence type="ECO:0000313" key="2">
    <source>
        <dbReference type="EnsemblPlants" id="Pp3c7_12120V3.1"/>
    </source>
</evidence>
<dbReference type="Proteomes" id="UP000006727">
    <property type="component" value="Chromosome 7"/>
</dbReference>
<dbReference type="InParanoid" id="A0A2K1KBF1"/>
<sequence length="42" mass="4924">MSNGIRHLLWDLGFFLDLSKIYTSEIIMLFCAKHYQGLSITF</sequence>
<dbReference type="EMBL" id="ABEU02000007">
    <property type="protein sequence ID" value="PNR51103.1"/>
    <property type="molecule type" value="Genomic_DNA"/>
</dbReference>
<accession>A0A2K1KBF1</accession>
<gene>
    <name evidence="1" type="ORF">PHYPA_010289</name>
</gene>
<dbReference type="Gramene" id="Pp3c7_12120V3.1">
    <property type="protein sequence ID" value="Pp3c7_12120V3.1"/>
    <property type="gene ID" value="Pp3c7_12120"/>
</dbReference>
<keyword evidence="3" id="KW-1185">Reference proteome</keyword>
<dbReference type="GO" id="GO:0016020">
    <property type="term" value="C:membrane"/>
    <property type="evidence" value="ECO:0007669"/>
    <property type="project" value="InterPro"/>
</dbReference>
<reference evidence="1 3" key="1">
    <citation type="journal article" date="2008" name="Science">
        <title>The Physcomitrella genome reveals evolutionary insights into the conquest of land by plants.</title>
        <authorList>
            <person name="Rensing S."/>
            <person name="Lang D."/>
            <person name="Zimmer A."/>
            <person name="Terry A."/>
            <person name="Salamov A."/>
            <person name="Shapiro H."/>
            <person name="Nishiyama T."/>
            <person name="Perroud P.-F."/>
            <person name="Lindquist E."/>
            <person name="Kamisugi Y."/>
            <person name="Tanahashi T."/>
            <person name="Sakakibara K."/>
            <person name="Fujita T."/>
            <person name="Oishi K."/>
            <person name="Shin-I T."/>
            <person name="Kuroki Y."/>
            <person name="Toyoda A."/>
            <person name="Suzuki Y."/>
            <person name="Hashimoto A."/>
            <person name="Yamaguchi K."/>
            <person name="Sugano A."/>
            <person name="Kohara Y."/>
            <person name="Fujiyama A."/>
            <person name="Anterola A."/>
            <person name="Aoki S."/>
            <person name="Ashton N."/>
            <person name="Barbazuk W.B."/>
            <person name="Barker E."/>
            <person name="Bennetzen J."/>
            <person name="Bezanilla M."/>
            <person name="Blankenship R."/>
            <person name="Cho S.H."/>
            <person name="Dutcher S."/>
            <person name="Estelle M."/>
            <person name="Fawcett J.A."/>
            <person name="Gundlach H."/>
            <person name="Hanada K."/>
            <person name="Heyl A."/>
            <person name="Hicks K.A."/>
            <person name="Hugh J."/>
            <person name="Lohr M."/>
            <person name="Mayer K."/>
            <person name="Melkozernov A."/>
            <person name="Murata T."/>
            <person name="Nelson D."/>
            <person name="Pils B."/>
            <person name="Prigge M."/>
            <person name="Reiss B."/>
            <person name="Renner T."/>
            <person name="Rombauts S."/>
            <person name="Rushton P."/>
            <person name="Sanderfoot A."/>
            <person name="Schween G."/>
            <person name="Shiu S.-H."/>
            <person name="Stueber K."/>
            <person name="Theodoulou F.L."/>
            <person name="Tu H."/>
            <person name="Van de Peer Y."/>
            <person name="Verrier P.J."/>
            <person name="Waters E."/>
            <person name="Wood A."/>
            <person name="Yang L."/>
            <person name="Cove D."/>
            <person name="Cuming A."/>
            <person name="Hasebe M."/>
            <person name="Lucas S."/>
            <person name="Mishler D.B."/>
            <person name="Reski R."/>
            <person name="Grigoriev I."/>
            <person name="Quatrano R.S."/>
            <person name="Boore J.L."/>
        </authorList>
    </citation>
    <scope>NUCLEOTIDE SEQUENCE [LARGE SCALE GENOMIC DNA]</scope>
    <source>
        <strain evidence="2 3">cv. Gransden 2004</strain>
    </source>
</reference>
<proteinExistence type="predicted"/>
<dbReference type="Gene3D" id="1.20.1300.10">
    <property type="entry name" value="Fumarate reductase/succinate dehydrogenase, transmembrane subunit"/>
    <property type="match status" value="1"/>
</dbReference>
<dbReference type="SUPFAM" id="SSF81343">
    <property type="entry name" value="Fumarate reductase respiratory complex transmembrane subunits"/>
    <property type="match status" value="1"/>
</dbReference>
<evidence type="ECO:0000313" key="1">
    <source>
        <dbReference type="EMBL" id="PNR51103.1"/>
    </source>
</evidence>
<evidence type="ECO:0000313" key="3">
    <source>
        <dbReference type="Proteomes" id="UP000006727"/>
    </source>
</evidence>
<reference evidence="1 3" key="2">
    <citation type="journal article" date="2018" name="Plant J.">
        <title>The Physcomitrella patens chromosome-scale assembly reveals moss genome structure and evolution.</title>
        <authorList>
            <person name="Lang D."/>
            <person name="Ullrich K.K."/>
            <person name="Murat F."/>
            <person name="Fuchs J."/>
            <person name="Jenkins J."/>
            <person name="Haas F.B."/>
            <person name="Piednoel M."/>
            <person name="Gundlach H."/>
            <person name="Van Bel M."/>
            <person name="Meyberg R."/>
            <person name="Vives C."/>
            <person name="Morata J."/>
            <person name="Symeonidi A."/>
            <person name="Hiss M."/>
            <person name="Muchero W."/>
            <person name="Kamisugi Y."/>
            <person name="Saleh O."/>
            <person name="Blanc G."/>
            <person name="Decker E.L."/>
            <person name="van Gessel N."/>
            <person name="Grimwood J."/>
            <person name="Hayes R.D."/>
            <person name="Graham S.W."/>
            <person name="Gunter L.E."/>
            <person name="McDaniel S.F."/>
            <person name="Hoernstein S.N.W."/>
            <person name="Larsson A."/>
            <person name="Li F.W."/>
            <person name="Perroud P.F."/>
            <person name="Phillips J."/>
            <person name="Ranjan P."/>
            <person name="Rokshar D.S."/>
            <person name="Rothfels C.J."/>
            <person name="Schneider L."/>
            <person name="Shu S."/>
            <person name="Stevenson D.W."/>
            <person name="Thummler F."/>
            <person name="Tillich M."/>
            <person name="Villarreal Aguilar J.C."/>
            <person name="Widiez T."/>
            <person name="Wong G.K."/>
            <person name="Wymore A."/>
            <person name="Zhang Y."/>
            <person name="Zimmer A.D."/>
            <person name="Quatrano R.S."/>
            <person name="Mayer K.F.X."/>
            <person name="Goodstein D."/>
            <person name="Casacuberta J.M."/>
            <person name="Vandepoele K."/>
            <person name="Reski R."/>
            <person name="Cuming A.C."/>
            <person name="Tuskan G.A."/>
            <person name="Maumus F."/>
            <person name="Salse J."/>
            <person name="Schmutz J."/>
            <person name="Rensing S.A."/>
        </authorList>
    </citation>
    <scope>NUCLEOTIDE SEQUENCE [LARGE SCALE GENOMIC DNA]</scope>
    <source>
        <strain evidence="2 3">cv. Gransden 2004</strain>
    </source>
</reference>
<name>A0A2K1KBF1_PHYPA</name>
<reference evidence="2" key="3">
    <citation type="submission" date="2020-12" db="UniProtKB">
        <authorList>
            <consortium name="EnsemblPlants"/>
        </authorList>
    </citation>
    <scope>IDENTIFICATION</scope>
</reference>